<geneLocation type="mitochondrion" evidence="17"/>
<dbReference type="PROSITE" id="PS00078">
    <property type="entry name" value="COX2"/>
    <property type="match status" value="1"/>
</dbReference>
<feature type="domain" description="Cytochrome oxidase subunit II copper A binding" evidence="15">
    <location>
        <begin position="108"/>
        <end position="246"/>
    </location>
</feature>
<dbReference type="InterPro" id="IPR014222">
    <property type="entry name" value="Cyt_c_oxidase_su2"/>
</dbReference>
<feature type="transmembrane region" description="Helical" evidence="14">
    <location>
        <begin position="38"/>
        <end position="58"/>
    </location>
</feature>
<dbReference type="PROSITE" id="PS50999">
    <property type="entry name" value="COX2_TM"/>
    <property type="match status" value="1"/>
</dbReference>
<evidence type="ECO:0000256" key="9">
    <source>
        <dbReference type="ARBA" id="ARBA00022989"/>
    </source>
</evidence>
<evidence type="ECO:0000256" key="3">
    <source>
        <dbReference type="ARBA" id="ARBA00022448"/>
    </source>
</evidence>
<dbReference type="NCBIfam" id="TIGR02866">
    <property type="entry name" value="CoxB"/>
    <property type="match status" value="1"/>
</dbReference>
<dbReference type="Pfam" id="PF00116">
    <property type="entry name" value="COX2"/>
    <property type="match status" value="1"/>
</dbReference>
<dbReference type="Gene3D" id="1.10.287.90">
    <property type="match status" value="1"/>
</dbReference>
<evidence type="ECO:0000313" key="17">
    <source>
        <dbReference type="EMBL" id="BBD14161.1"/>
    </source>
</evidence>
<dbReference type="InterPro" id="IPR002429">
    <property type="entry name" value="CcO_II-like_C"/>
</dbReference>
<dbReference type="PRINTS" id="PR01166">
    <property type="entry name" value="CYCOXIDASEII"/>
</dbReference>
<gene>
    <name evidence="17" type="primary">cox2</name>
</gene>
<dbReference type="GO" id="GO:0005743">
    <property type="term" value="C:mitochondrial inner membrane"/>
    <property type="evidence" value="ECO:0007669"/>
    <property type="project" value="UniProtKB-SubCell"/>
</dbReference>
<keyword evidence="13" id="KW-0999">Mitochondrion inner membrane</keyword>
<dbReference type="GO" id="GO:0016491">
    <property type="term" value="F:oxidoreductase activity"/>
    <property type="evidence" value="ECO:0007669"/>
    <property type="project" value="InterPro"/>
</dbReference>
<evidence type="ECO:0000256" key="8">
    <source>
        <dbReference type="ARBA" id="ARBA00022982"/>
    </source>
</evidence>
<comment type="cofactor">
    <cofactor evidence="13">
        <name>Cu cation</name>
        <dbReference type="ChEBI" id="CHEBI:23378"/>
    </cofactor>
    <text evidence="13">Binds a copper A center.</text>
</comment>
<evidence type="ECO:0000256" key="5">
    <source>
        <dbReference type="ARBA" id="ARBA00022692"/>
    </source>
</evidence>
<dbReference type="Gene3D" id="2.60.40.420">
    <property type="entry name" value="Cupredoxins - blue copper proteins"/>
    <property type="match status" value="1"/>
</dbReference>
<reference evidence="17" key="1">
    <citation type="journal article" date="2018" name="Sci. Rep.">
        <title>Ophirina amphinema n. gen., n. sp., a New Deeply Branching Discobid with Phylogenetic Affinity to Jakobids.</title>
        <authorList>
            <person name="Yabuki A."/>
            <person name="Gyaltshen Y."/>
            <person name="Heiss A.A."/>
            <person name="Fujikura K."/>
            <person name="Kim E."/>
        </authorList>
    </citation>
    <scope>NUCLEOTIDE SEQUENCE</scope>
    <source>
        <strain evidence="17">JB</strain>
    </source>
</reference>
<dbReference type="Pfam" id="PF02790">
    <property type="entry name" value="COX2_TM"/>
    <property type="match status" value="1"/>
</dbReference>
<keyword evidence="8 13" id="KW-0249">Electron transport</keyword>
<dbReference type="InterPro" id="IPR036257">
    <property type="entry name" value="Cyt_c_oxidase_su2_TM_sf"/>
</dbReference>
<dbReference type="CDD" id="cd13912">
    <property type="entry name" value="CcO_II_C"/>
    <property type="match status" value="1"/>
</dbReference>
<dbReference type="InterPro" id="IPR008972">
    <property type="entry name" value="Cupredoxin"/>
</dbReference>
<dbReference type="GO" id="GO:0005507">
    <property type="term" value="F:copper ion binding"/>
    <property type="evidence" value="ECO:0007669"/>
    <property type="project" value="InterPro"/>
</dbReference>
<keyword evidence="5 13" id="KW-0812">Transmembrane</keyword>
<organism evidence="17">
    <name type="scientific">Ophirina amphinema</name>
    <dbReference type="NCBI Taxonomy" id="2108040"/>
    <lineage>
        <taxon>Eukaryota</taxon>
        <taxon>Discoba</taxon>
        <taxon>Jakobida</taxon>
        <taxon>Ophirinina</taxon>
        <taxon>Ophirinidae</taxon>
        <taxon>Ophirina</taxon>
    </lineage>
</organism>
<evidence type="ECO:0000259" key="15">
    <source>
        <dbReference type="PROSITE" id="PS50857"/>
    </source>
</evidence>
<proteinExistence type="inferred from homology"/>
<feature type="domain" description="Cytochrome oxidase subunit II transmembrane region profile" evidence="16">
    <location>
        <begin position="12"/>
        <end position="107"/>
    </location>
</feature>
<dbReference type="InterPro" id="IPR045187">
    <property type="entry name" value="CcO_II"/>
</dbReference>
<evidence type="ECO:0000259" key="16">
    <source>
        <dbReference type="PROSITE" id="PS50999"/>
    </source>
</evidence>
<dbReference type="SUPFAM" id="SSF81464">
    <property type="entry name" value="Cytochrome c oxidase subunit II-like, transmembrane region"/>
    <property type="match status" value="1"/>
</dbReference>
<evidence type="ECO:0000256" key="11">
    <source>
        <dbReference type="ARBA" id="ARBA00023136"/>
    </source>
</evidence>
<dbReference type="GO" id="GO:0042773">
    <property type="term" value="P:ATP synthesis coupled electron transport"/>
    <property type="evidence" value="ECO:0007669"/>
    <property type="project" value="TreeGrafter"/>
</dbReference>
<dbReference type="PANTHER" id="PTHR22888:SF9">
    <property type="entry name" value="CYTOCHROME C OXIDASE SUBUNIT 2"/>
    <property type="match status" value="1"/>
</dbReference>
<accession>A0A348AYU3</accession>
<evidence type="ECO:0000256" key="1">
    <source>
        <dbReference type="ARBA" id="ARBA00004141"/>
    </source>
</evidence>
<comment type="similarity">
    <text evidence="2 13">Belongs to the cytochrome c oxidase subunit 2 family.</text>
</comment>
<dbReference type="AlphaFoldDB" id="A0A348AYU3"/>
<dbReference type="InterPro" id="IPR001505">
    <property type="entry name" value="Copper_CuA"/>
</dbReference>
<dbReference type="FunFam" id="2.60.40.420:FF:000001">
    <property type="entry name" value="Cytochrome c oxidase subunit 2"/>
    <property type="match status" value="1"/>
</dbReference>
<evidence type="ECO:0000256" key="6">
    <source>
        <dbReference type="ARBA" id="ARBA00022723"/>
    </source>
</evidence>
<evidence type="ECO:0000256" key="10">
    <source>
        <dbReference type="ARBA" id="ARBA00023008"/>
    </source>
</evidence>
<keyword evidence="10 13" id="KW-0186">Copper</keyword>
<evidence type="ECO:0000256" key="2">
    <source>
        <dbReference type="ARBA" id="ARBA00007866"/>
    </source>
</evidence>
<evidence type="ECO:0000256" key="14">
    <source>
        <dbReference type="SAM" id="Phobius"/>
    </source>
</evidence>
<keyword evidence="3 13" id="KW-0813">Transport</keyword>
<comment type="function">
    <text evidence="13">Component of the cytochrome c oxidase, the last enzyme in the mitochondrial electron transport chain which drives oxidative phosphorylation. The respiratory chain contains 3 multisubunit complexes succinate dehydrogenase (complex II, CII), ubiquinol-cytochrome c oxidoreductase (cytochrome b-c1 complex, complex III, CIII) and cytochrome c oxidase (complex IV, CIV), that cooperate to transfer electrons derived from NADH and succinate to molecular oxygen, creating an electrochemical gradient over the inner membrane that drives transmembrane transport and the ATP synthase. Cytochrome c oxidase is the component of the respiratory chain that catalyzes the reduction of oxygen to water. Electrons originating from reduced cytochrome c in the intermembrane space (IMS) are transferred via the dinuclear copper A center (CU(A)) of subunit 2 and heme A of subunit 1 to the active site in subunit 1, a binuclear center (BNC) formed by heme A3 and copper B (CU(B)). The BNC reduces molecular oxygen to 2 water molecules using 4 electrons from cytochrome c in the IMS and 4 protons from the mitochondrial matrix.</text>
</comment>
<keyword evidence="6 13" id="KW-0479">Metal-binding</keyword>
<feature type="transmembrane region" description="Helical" evidence="14">
    <location>
        <begin position="79"/>
        <end position="101"/>
    </location>
</feature>
<dbReference type="PROSITE" id="PS50857">
    <property type="entry name" value="COX2_CUA"/>
    <property type="match status" value="1"/>
</dbReference>
<evidence type="ECO:0000256" key="7">
    <source>
        <dbReference type="ARBA" id="ARBA00022967"/>
    </source>
</evidence>
<dbReference type="PANTHER" id="PTHR22888">
    <property type="entry name" value="CYTOCHROME C OXIDASE, SUBUNIT II"/>
    <property type="match status" value="1"/>
</dbReference>
<evidence type="ECO:0000256" key="12">
    <source>
        <dbReference type="ARBA" id="ARBA00049512"/>
    </source>
</evidence>
<keyword evidence="11 13" id="KW-0472">Membrane</keyword>
<sequence>MINLFKFVGCDSANAWQCTLQDPATPVAEGIVNLHHDVTFFLAFIVVFVFVLIANTLYRFSYTSNPIPSNTIHKASLEIIWTMLPGVILVLIAVPSFSLLYGTDEVVDPAITVKVVGHQWYWSYEYTDYETVDGEALAYDSYMVEEGDLEYGEQRLLSVDNQVVVPVNTHVRFIVTSSDVLHSWCVPSLGVKLDACPGRLNEVSVFIKREGEFFGQCSEICGVNHGFMPIAVDAVPYEKFIDWISDKLEDL</sequence>
<keyword evidence="4 13" id="KW-0679">Respiratory chain</keyword>
<evidence type="ECO:0000256" key="4">
    <source>
        <dbReference type="ARBA" id="ARBA00022660"/>
    </source>
</evidence>
<evidence type="ECO:0000256" key="13">
    <source>
        <dbReference type="RuleBase" id="RU000457"/>
    </source>
</evidence>
<dbReference type="InterPro" id="IPR034210">
    <property type="entry name" value="CcO_II_C"/>
</dbReference>
<dbReference type="SUPFAM" id="SSF49503">
    <property type="entry name" value="Cupredoxins"/>
    <property type="match status" value="1"/>
</dbReference>
<protein>
    <recommendedName>
        <fullName evidence="13">Cytochrome c oxidase subunit 2</fullName>
    </recommendedName>
</protein>
<dbReference type="InterPro" id="IPR011759">
    <property type="entry name" value="Cyt_c_oxidase_su2_TM_dom"/>
</dbReference>
<comment type="subcellular location">
    <subcellularLocation>
        <location evidence="1">Membrane</location>
        <topology evidence="1">Multi-pass membrane protein</topology>
    </subcellularLocation>
    <subcellularLocation>
        <location evidence="13">Mitochondrion inner membrane</location>
        <topology evidence="13">Multi-pass membrane protein</topology>
    </subcellularLocation>
</comment>
<dbReference type="GO" id="GO:0004129">
    <property type="term" value="F:cytochrome-c oxidase activity"/>
    <property type="evidence" value="ECO:0007669"/>
    <property type="project" value="UniProtKB-EC"/>
</dbReference>
<comment type="catalytic activity">
    <reaction evidence="12">
        <text>4 Fe(II)-[cytochrome c] + O2 + 8 H(+)(in) = 4 Fe(III)-[cytochrome c] + 2 H2O + 4 H(+)(out)</text>
        <dbReference type="Rhea" id="RHEA:11436"/>
        <dbReference type="Rhea" id="RHEA-COMP:10350"/>
        <dbReference type="Rhea" id="RHEA-COMP:14399"/>
        <dbReference type="ChEBI" id="CHEBI:15377"/>
        <dbReference type="ChEBI" id="CHEBI:15378"/>
        <dbReference type="ChEBI" id="CHEBI:15379"/>
        <dbReference type="ChEBI" id="CHEBI:29033"/>
        <dbReference type="ChEBI" id="CHEBI:29034"/>
        <dbReference type="EC" id="7.1.1.9"/>
    </reaction>
    <physiologicalReaction direction="left-to-right" evidence="12">
        <dbReference type="Rhea" id="RHEA:11437"/>
    </physiologicalReaction>
</comment>
<keyword evidence="9 14" id="KW-1133">Transmembrane helix</keyword>
<keyword evidence="13 17" id="KW-0496">Mitochondrion</keyword>
<keyword evidence="7" id="KW-1278">Translocase</keyword>
<dbReference type="EMBL" id="LC369600">
    <property type="protein sequence ID" value="BBD14161.1"/>
    <property type="molecule type" value="Genomic_DNA"/>
</dbReference>
<name>A0A348AYU3_9EUKA</name>